<dbReference type="FunFam" id="2.40.40.20:FF:000019">
    <property type="entry name" value="DNA-directed RNA polymerase II subunit RPB1"/>
    <property type="match status" value="1"/>
</dbReference>
<dbReference type="Pfam" id="PF05000">
    <property type="entry name" value="RNA_pol_Rpb1_4"/>
    <property type="match status" value="1"/>
</dbReference>
<evidence type="ECO:0000256" key="1">
    <source>
        <dbReference type="ARBA" id="ARBA00006460"/>
    </source>
</evidence>
<evidence type="ECO:0000256" key="7">
    <source>
        <dbReference type="ARBA" id="ARBA00022833"/>
    </source>
</evidence>
<dbReference type="Gene3D" id="4.10.860.120">
    <property type="entry name" value="RNA polymerase II, clamp domain"/>
    <property type="match status" value="2"/>
</dbReference>
<dbReference type="GO" id="GO:0005737">
    <property type="term" value="C:cytoplasm"/>
    <property type="evidence" value="ECO:0007669"/>
    <property type="project" value="UniProtKB-SubCell"/>
</dbReference>
<evidence type="ECO:0000256" key="14">
    <source>
        <dbReference type="RuleBase" id="RU004279"/>
    </source>
</evidence>
<dbReference type="InterPro" id="IPR045867">
    <property type="entry name" value="DNA-dir_RpoC_beta_prime"/>
</dbReference>
<gene>
    <name evidence="13" type="primary">rpo1N</name>
    <name evidence="13" type="synonym">rpoA1</name>
    <name evidence="16" type="ordered locus">DKAM_1374</name>
</gene>
<dbReference type="Gene3D" id="3.30.1490.180">
    <property type="entry name" value="RNA polymerase ii"/>
    <property type="match status" value="1"/>
</dbReference>
<dbReference type="CDD" id="cd02582">
    <property type="entry name" value="RNAP_archeal_A"/>
    <property type="match status" value="1"/>
</dbReference>
<dbReference type="InterPro" id="IPR007080">
    <property type="entry name" value="RNA_pol_Rpb1_1"/>
</dbReference>
<comment type="function">
    <text evidence="12 13">DNA-dependent RNA polymerase (RNAP) catalyzes the transcription of DNA into RNA using the four ribonucleoside triphosphates as substrates. Forms the clamp head domain.</text>
</comment>
<keyword evidence="7 13" id="KW-0862">Zinc</keyword>
<feature type="binding site" evidence="13">
    <location>
        <position position="464"/>
    </location>
    <ligand>
        <name>Mg(2+)</name>
        <dbReference type="ChEBI" id="CHEBI:18420"/>
    </ligand>
</feature>
<feature type="binding site" evidence="13">
    <location>
        <position position="75"/>
    </location>
    <ligand>
        <name>Zn(2+)</name>
        <dbReference type="ChEBI" id="CHEBI:29105"/>
        <label>1</label>
    </ligand>
</feature>
<dbReference type="eggNOG" id="arCOG04257">
    <property type="taxonomic scope" value="Archaea"/>
</dbReference>
<dbReference type="InterPro" id="IPR007081">
    <property type="entry name" value="RNA_pol_Rpb1_5"/>
</dbReference>
<keyword evidence="6 13" id="KW-0479">Metal-binding</keyword>
<comment type="similarity">
    <text evidence="1 13 14">Belongs to the RNA polymerase beta' chain family.</text>
</comment>
<feature type="binding site" evidence="13">
    <location>
        <position position="72"/>
    </location>
    <ligand>
        <name>Zn(2+)</name>
        <dbReference type="ChEBI" id="CHEBI:29105"/>
        <label>1</label>
    </ligand>
</feature>
<comment type="function">
    <text evidence="14">DNA-dependent RNA polymerase catalyzes the transcription of DNA into RNA using the four ribonucleoside triphosphates as substrates.</text>
</comment>
<dbReference type="InterPro" id="IPR007066">
    <property type="entry name" value="RNA_pol_Rpb1_3"/>
</dbReference>
<dbReference type="InterPro" id="IPR007083">
    <property type="entry name" value="RNA_pol_Rpb1_4"/>
</dbReference>
<evidence type="ECO:0000313" key="16">
    <source>
        <dbReference type="EMBL" id="ACL11700.1"/>
    </source>
</evidence>
<comment type="catalytic activity">
    <reaction evidence="11 13 14">
        <text>RNA(n) + a ribonucleoside 5'-triphosphate = RNA(n+1) + diphosphate</text>
        <dbReference type="Rhea" id="RHEA:21248"/>
        <dbReference type="Rhea" id="RHEA-COMP:14527"/>
        <dbReference type="Rhea" id="RHEA-COMP:17342"/>
        <dbReference type="ChEBI" id="CHEBI:33019"/>
        <dbReference type="ChEBI" id="CHEBI:61557"/>
        <dbReference type="ChEBI" id="CHEBI:140395"/>
        <dbReference type="EC" id="2.7.7.6"/>
    </reaction>
</comment>
<feature type="binding site" evidence="13">
    <location>
        <position position="460"/>
    </location>
    <ligand>
        <name>Mg(2+)</name>
        <dbReference type="ChEBI" id="CHEBI:18420"/>
    </ligand>
</feature>
<dbReference type="Gene3D" id="4.10.320.40">
    <property type="match status" value="1"/>
</dbReference>
<sequence length="886" mass="99491">MSSKIVTNRISRIKFGILSPDEIRKMSVTQIFSSEVYDNDGSPIDGGVMDRRLGAIEPGETCPICGNTRDSCPGHFGHIELAKPVIHAGFAKQILIYLKATCRNCGRLKIPEEEKGEYLRLLSDLQELGAPYLIKRFHEYIRRRASTADTCPHCGAKQYKVKLEKPHTFYEQTERGLLKLTPSEVRGRLEKISNDDVKLLGGDPNDTRPEWMVLTVLPVPPRSVRPSVLLETGIRSEDDLTHKLVDIIRTNNRLREHVEGGAPSAIIEDEWELLQYHITTYFDNEVPGLPVAKHRSGKTLKGIAQRLKGKEGRFRNNLRGKRVDFSARTVISPDPSLSINEVGVPEDVAKILTIPERVTPWNIEEMRKLVLNGPEKWPGANYIVRPDGRKISLKFVDRKAAAESLESGFIVERHLMDGDIVLFNRQPSLHRISVMAHVVRVLPYKTFRLNLLVCPPYNADFDGDEMNLHVPQSEEARAEARLLMLVERHILTPRYGGPIIGGLQDYISGAYILTSKTTLLDKDDVVDLLSSTGYKGELPEPAILKPRALWTGKQLVSLFLPKDFNYKRNSKIGSAAALRCIDEDCPHDSLVIIRNGVLLEGVLDKASIGREEPESLVHWLIKEYGEDYGRMFMDRVYKMFIRMSEKYGLTMSYTHLTLPEEARNRLSEIIAGKKKEVEELISKYKRGELLARPGKTVEETLEDEIIDILSKKLLDSVAEVITPYFTLVNPVVIMARTGARGNPVNLTQMAALLGQQTVRGKRLTRGYLGRALSHFKPEDLGPEARGFIASGFVHGLNPVEMFFHAAAGREGLIDTAVRTSQSGYMQRRLINALQDLRVEYDGSVRLTTGEIVQLLYGEDGVDPMKSDHGKSVNVDRVIEKIFGGGL</sequence>
<dbReference type="InterPro" id="IPR006592">
    <property type="entry name" value="RNA_pol_N"/>
</dbReference>
<dbReference type="Pfam" id="PF04997">
    <property type="entry name" value="RNA_pol_Rpb1_1"/>
    <property type="match status" value="1"/>
</dbReference>
<dbReference type="KEGG" id="dka:DKAM_1374"/>
<accession>B8D6G9</accession>
<dbReference type="InterPro" id="IPR012758">
    <property type="entry name" value="RPO1N"/>
</dbReference>
<evidence type="ECO:0000256" key="4">
    <source>
        <dbReference type="ARBA" id="ARBA00022679"/>
    </source>
</evidence>
<evidence type="ECO:0000313" key="17">
    <source>
        <dbReference type="Proteomes" id="UP000006903"/>
    </source>
</evidence>
<dbReference type="PANTHER" id="PTHR19376:SF32">
    <property type="entry name" value="DNA-DIRECTED RNA POLYMERASE III SUBUNIT RPC1"/>
    <property type="match status" value="1"/>
</dbReference>
<keyword evidence="5 13" id="KW-0548">Nucleotidyltransferase</keyword>
<dbReference type="NCBIfam" id="NF006336">
    <property type="entry name" value="PRK08566.1"/>
    <property type="match status" value="1"/>
</dbReference>
<feature type="domain" description="RNA polymerase N-terminal" evidence="15">
    <location>
        <begin position="210"/>
        <end position="514"/>
    </location>
</feature>
<dbReference type="InterPro" id="IPR044893">
    <property type="entry name" value="RNA_pol_Rpb1_clamp_domain"/>
</dbReference>
<dbReference type="GO" id="GO:0006351">
    <property type="term" value="P:DNA-templated transcription"/>
    <property type="evidence" value="ECO:0007669"/>
    <property type="project" value="UniProtKB-UniRule"/>
</dbReference>
<dbReference type="SUPFAM" id="SSF64484">
    <property type="entry name" value="beta and beta-prime subunits of DNA dependent RNA-polymerase"/>
    <property type="match status" value="1"/>
</dbReference>
<dbReference type="GeneID" id="7171416"/>
<dbReference type="Gene3D" id="2.40.40.20">
    <property type="match status" value="1"/>
</dbReference>
<evidence type="ECO:0000256" key="3">
    <source>
        <dbReference type="ARBA" id="ARBA00022490"/>
    </source>
</evidence>
<feature type="binding site" evidence="13">
    <location>
        <position position="462"/>
    </location>
    <ligand>
        <name>Mg(2+)</name>
        <dbReference type="ChEBI" id="CHEBI:18420"/>
    </ligand>
</feature>
<evidence type="ECO:0000256" key="9">
    <source>
        <dbReference type="ARBA" id="ARBA00023125"/>
    </source>
</evidence>
<dbReference type="Gene3D" id="1.10.132.30">
    <property type="match status" value="1"/>
</dbReference>
<dbReference type="Gene3D" id="6.10.250.2940">
    <property type="match status" value="1"/>
</dbReference>
<dbReference type="GO" id="GO:0000428">
    <property type="term" value="C:DNA-directed RNA polymerase complex"/>
    <property type="evidence" value="ECO:0007669"/>
    <property type="project" value="UniProtKB-KW"/>
</dbReference>
<organism evidence="16 17">
    <name type="scientific">Desulfurococcus amylolyticus (strain DSM 18924 / JCM 16383 / VKM B-2413 / 1221n)</name>
    <name type="common">Desulfurococcus kamchatkensis</name>
    <dbReference type="NCBI Taxonomy" id="490899"/>
    <lineage>
        <taxon>Archaea</taxon>
        <taxon>Thermoproteota</taxon>
        <taxon>Thermoprotei</taxon>
        <taxon>Desulfurococcales</taxon>
        <taxon>Desulfurococcaceae</taxon>
        <taxon>Desulfurococcus</taxon>
    </lineage>
</organism>
<evidence type="ECO:0000259" key="15">
    <source>
        <dbReference type="SMART" id="SM00663"/>
    </source>
</evidence>
<comment type="subcellular location">
    <subcellularLocation>
        <location evidence="13">Cytoplasm</location>
    </subcellularLocation>
</comment>
<dbReference type="Gene3D" id="1.10.10.1950">
    <property type="match status" value="1"/>
</dbReference>
<evidence type="ECO:0000256" key="11">
    <source>
        <dbReference type="ARBA" id="ARBA00048552"/>
    </source>
</evidence>
<evidence type="ECO:0000256" key="12">
    <source>
        <dbReference type="ARBA" id="ARBA00053389"/>
    </source>
</evidence>
<evidence type="ECO:0000256" key="10">
    <source>
        <dbReference type="ARBA" id="ARBA00023163"/>
    </source>
</evidence>
<feature type="binding site" evidence="13">
    <location>
        <position position="65"/>
    </location>
    <ligand>
        <name>Zn(2+)</name>
        <dbReference type="ChEBI" id="CHEBI:29105"/>
        <label>1</label>
    </ligand>
</feature>
<comment type="cofactor">
    <cofactor evidence="13">
        <name>Mg(2+)</name>
        <dbReference type="ChEBI" id="CHEBI:18420"/>
    </cofactor>
</comment>
<dbReference type="Proteomes" id="UP000006903">
    <property type="component" value="Chromosome"/>
</dbReference>
<protein>
    <recommendedName>
        <fullName evidence="13">DNA-directed RNA polymerase subunit Rpo1N</fullName>
        <ecNumber evidence="13">2.7.7.6</ecNumber>
    </recommendedName>
    <alternativeName>
        <fullName evidence="13">DNA-directed RNA polymerase subunit A'</fullName>
    </alternativeName>
</protein>
<keyword evidence="8 13" id="KW-0460">Magnesium</keyword>
<dbReference type="GO" id="GO:0000287">
    <property type="term" value="F:magnesium ion binding"/>
    <property type="evidence" value="ECO:0007669"/>
    <property type="project" value="UniProtKB-UniRule"/>
</dbReference>
<keyword evidence="2 13" id="KW-0240">DNA-directed RNA polymerase</keyword>
<keyword evidence="4 13" id="KW-0808">Transferase</keyword>
<dbReference type="NCBIfam" id="TIGR02390">
    <property type="entry name" value="RNA_pol_rpoA1"/>
    <property type="match status" value="1"/>
</dbReference>
<keyword evidence="10 13" id="KW-0804">Transcription</keyword>
<feature type="binding site" evidence="13">
    <location>
        <position position="62"/>
    </location>
    <ligand>
        <name>Zn(2+)</name>
        <dbReference type="ChEBI" id="CHEBI:29105"/>
        <label>1</label>
    </ligand>
</feature>
<dbReference type="RefSeq" id="WP_012609041.1">
    <property type="nucleotide sequence ID" value="NC_011766.1"/>
</dbReference>
<dbReference type="SMART" id="SM00663">
    <property type="entry name" value="RPOLA_N"/>
    <property type="match status" value="1"/>
</dbReference>
<evidence type="ECO:0000256" key="6">
    <source>
        <dbReference type="ARBA" id="ARBA00022723"/>
    </source>
</evidence>
<dbReference type="Gene3D" id="6.20.50.80">
    <property type="match status" value="1"/>
</dbReference>
<dbReference type="Pfam" id="PF04983">
    <property type="entry name" value="RNA_pol_Rpb1_3"/>
    <property type="match status" value="1"/>
</dbReference>
<name>B8D6G9_DESA1</name>
<dbReference type="HAMAP" id="MF_00863">
    <property type="entry name" value="RNApol_arch_Rpo1N"/>
    <property type="match status" value="1"/>
</dbReference>
<feature type="binding site" evidence="13">
    <location>
        <position position="151"/>
    </location>
    <ligand>
        <name>Zn(2+)</name>
        <dbReference type="ChEBI" id="CHEBI:29105"/>
        <label>2</label>
    </ligand>
</feature>
<dbReference type="Pfam" id="PF04998">
    <property type="entry name" value="RNA_pol_Rpb1_5"/>
    <property type="match status" value="1"/>
</dbReference>
<dbReference type="Gene3D" id="2.60.40.2940">
    <property type="match status" value="1"/>
</dbReference>
<evidence type="ECO:0000256" key="13">
    <source>
        <dbReference type="HAMAP-Rule" id="MF_00863"/>
    </source>
</evidence>
<dbReference type="GO" id="GO:0003677">
    <property type="term" value="F:DNA binding"/>
    <property type="evidence" value="ECO:0007669"/>
    <property type="project" value="UniProtKB-UniRule"/>
</dbReference>
<evidence type="ECO:0000256" key="2">
    <source>
        <dbReference type="ARBA" id="ARBA00022478"/>
    </source>
</evidence>
<feature type="binding site" evidence="13">
    <location>
        <position position="102"/>
    </location>
    <ligand>
        <name>Zn(2+)</name>
        <dbReference type="ChEBI" id="CHEBI:29105"/>
        <label>2</label>
    </ligand>
</feature>
<dbReference type="GO" id="GO:0008270">
    <property type="term" value="F:zinc ion binding"/>
    <property type="evidence" value="ECO:0007669"/>
    <property type="project" value="UniProtKB-UniRule"/>
</dbReference>
<dbReference type="HOGENOM" id="CLU_000487_3_1_2"/>
<keyword evidence="9 13" id="KW-0238">DNA-binding</keyword>
<keyword evidence="3 13" id="KW-0963">Cytoplasm</keyword>
<dbReference type="PANTHER" id="PTHR19376">
    <property type="entry name" value="DNA-DIRECTED RNA POLYMERASE"/>
    <property type="match status" value="1"/>
</dbReference>
<dbReference type="GO" id="GO:0003899">
    <property type="term" value="F:DNA-directed RNA polymerase activity"/>
    <property type="evidence" value="ECO:0007669"/>
    <property type="project" value="UniProtKB-UniRule"/>
</dbReference>
<evidence type="ECO:0000256" key="5">
    <source>
        <dbReference type="ARBA" id="ARBA00022695"/>
    </source>
</evidence>
<reference evidence="16 17" key="1">
    <citation type="journal article" date="2009" name="J. Bacteriol.">
        <title>Complete genome sequence of the anaerobic, protein-degrading hyperthermophilic crenarchaeon Desulfurococcus kamchatkensis.</title>
        <authorList>
            <person name="Ravin N.V."/>
            <person name="Mardanov A.V."/>
            <person name="Beletsky A.V."/>
            <person name="Kublanov I.V."/>
            <person name="Kolganova T.V."/>
            <person name="Lebedinsky A.V."/>
            <person name="Chernyh N.A."/>
            <person name="Bonch-Osmolovskaya E.A."/>
            <person name="Skryabin K.G."/>
        </authorList>
    </citation>
    <scope>NUCLEOTIDE SEQUENCE [LARGE SCALE GENOMIC DNA]</scope>
    <source>
        <strain evidence="17">DSM 18924 / JCM 16383 / VKM B-2413 / 1221n</strain>
    </source>
</reference>
<dbReference type="Pfam" id="PF00623">
    <property type="entry name" value="RNA_pol_Rpb1_2"/>
    <property type="match status" value="1"/>
</dbReference>
<feature type="binding site" evidence="13">
    <location>
        <position position="154"/>
    </location>
    <ligand>
        <name>Zn(2+)</name>
        <dbReference type="ChEBI" id="CHEBI:29105"/>
        <label>2</label>
    </ligand>
</feature>
<dbReference type="AlphaFoldDB" id="B8D6G9"/>
<dbReference type="EC" id="2.7.7.6" evidence="13"/>
<proteinExistence type="inferred from homology"/>
<dbReference type="STRING" id="490899.DKAM_1374"/>
<dbReference type="InterPro" id="IPR000722">
    <property type="entry name" value="RNA_pol_asu"/>
</dbReference>
<feature type="binding site" evidence="13">
    <location>
        <position position="105"/>
    </location>
    <ligand>
        <name>Zn(2+)</name>
        <dbReference type="ChEBI" id="CHEBI:29105"/>
        <label>2</label>
    </ligand>
</feature>
<evidence type="ECO:0000256" key="8">
    <source>
        <dbReference type="ARBA" id="ARBA00022842"/>
    </source>
</evidence>
<comment type="cofactor">
    <cofactor evidence="13">
        <name>Zn(2+)</name>
        <dbReference type="ChEBI" id="CHEBI:29105"/>
    </cofactor>
    <text evidence="13">Binds at least 2 Zn(2+) per subunit.</text>
</comment>
<comment type="subunit">
    <text evidence="13">Part of the RNA polymerase complex.</text>
</comment>
<dbReference type="EMBL" id="CP001140">
    <property type="protein sequence ID" value="ACL11700.1"/>
    <property type="molecule type" value="Genomic_DNA"/>
</dbReference>
<dbReference type="InterPro" id="IPR038120">
    <property type="entry name" value="Rpb1_funnel_sf"/>
</dbReference>